<evidence type="ECO:0000313" key="5">
    <source>
        <dbReference type="Proteomes" id="UP001272242"/>
    </source>
</evidence>
<feature type="domain" description="SHSP" evidence="3">
    <location>
        <begin position="17"/>
        <end position="118"/>
    </location>
</feature>
<evidence type="ECO:0000259" key="3">
    <source>
        <dbReference type="PROSITE" id="PS01031"/>
    </source>
</evidence>
<accession>A0ABU5EZH8</accession>
<dbReference type="InterPro" id="IPR031107">
    <property type="entry name" value="Small_HSP"/>
</dbReference>
<comment type="similarity">
    <text evidence="1 2">Belongs to the small heat shock protein (HSP20) family.</text>
</comment>
<dbReference type="PANTHER" id="PTHR11527">
    <property type="entry name" value="HEAT-SHOCK PROTEIN 20 FAMILY MEMBER"/>
    <property type="match status" value="1"/>
</dbReference>
<dbReference type="Gene3D" id="2.60.40.790">
    <property type="match status" value="1"/>
</dbReference>
<dbReference type="SUPFAM" id="SSF49764">
    <property type="entry name" value="HSP20-like chaperones"/>
    <property type="match status" value="1"/>
</dbReference>
<proteinExistence type="inferred from homology"/>
<name>A0ABU5EZH8_9BACT</name>
<comment type="caution">
    <text evidence="4">The sequence shown here is derived from an EMBL/GenBank/DDBJ whole genome shotgun (WGS) entry which is preliminary data.</text>
</comment>
<dbReference type="InterPro" id="IPR008978">
    <property type="entry name" value="HSP20-like_chaperone"/>
</dbReference>
<organism evidence="4 5">
    <name type="scientific">Gemmata algarum</name>
    <dbReference type="NCBI Taxonomy" id="2975278"/>
    <lineage>
        <taxon>Bacteria</taxon>
        <taxon>Pseudomonadati</taxon>
        <taxon>Planctomycetota</taxon>
        <taxon>Planctomycetia</taxon>
        <taxon>Gemmatales</taxon>
        <taxon>Gemmataceae</taxon>
        <taxon>Gemmata</taxon>
    </lineage>
</organism>
<dbReference type="Pfam" id="PF00011">
    <property type="entry name" value="HSP20"/>
    <property type="match status" value="1"/>
</dbReference>
<dbReference type="Proteomes" id="UP001272242">
    <property type="component" value="Unassembled WGS sequence"/>
</dbReference>
<dbReference type="EMBL" id="JAXBLV010000182">
    <property type="protein sequence ID" value="MDY3560706.1"/>
    <property type="molecule type" value="Genomic_DNA"/>
</dbReference>
<dbReference type="PROSITE" id="PS01031">
    <property type="entry name" value="SHSP"/>
    <property type="match status" value="1"/>
</dbReference>
<protein>
    <submittedName>
        <fullName evidence="4">Hsp20/alpha crystallin family protein</fullName>
    </submittedName>
</protein>
<sequence length="118" mass="12625">MSNLVQAPAAPAAAEASRAATVSPRVDILETEHEFLVLADVPGLNPDDVDIRFEHGEMMIHGRRQAPRDAAPTAYSRSFAVADTIAADKISAELKDGVLTVKLPKTEAIKPKRIAVRG</sequence>
<keyword evidence="5" id="KW-1185">Reference proteome</keyword>
<dbReference type="CDD" id="cd06464">
    <property type="entry name" value="ACD_sHsps-like"/>
    <property type="match status" value="1"/>
</dbReference>
<reference evidence="5" key="1">
    <citation type="journal article" date="2023" name="Mar. Drugs">
        <title>Gemmata algarum, a Novel Planctomycete Isolated from an Algal Mat, Displays Antimicrobial Activity.</title>
        <authorList>
            <person name="Kumar G."/>
            <person name="Kallscheuer N."/>
            <person name="Kashif M."/>
            <person name="Ahamad S."/>
            <person name="Jagadeeshwari U."/>
            <person name="Pannikurungottu S."/>
            <person name="Haufschild T."/>
            <person name="Kabuu M."/>
            <person name="Sasikala C."/>
            <person name="Jogler C."/>
            <person name="Ramana C."/>
        </authorList>
    </citation>
    <scope>NUCLEOTIDE SEQUENCE [LARGE SCALE GENOMIC DNA]</scope>
    <source>
        <strain evidence="5">JC673</strain>
    </source>
</reference>
<evidence type="ECO:0000313" key="4">
    <source>
        <dbReference type="EMBL" id="MDY3560706.1"/>
    </source>
</evidence>
<dbReference type="InterPro" id="IPR002068">
    <property type="entry name" value="A-crystallin/Hsp20_dom"/>
</dbReference>
<evidence type="ECO:0000256" key="1">
    <source>
        <dbReference type="PROSITE-ProRule" id="PRU00285"/>
    </source>
</evidence>
<gene>
    <name evidence="4" type="ORF">R5W23_001952</name>
</gene>
<evidence type="ECO:0000256" key="2">
    <source>
        <dbReference type="RuleBase" id="RU003616"/>
    </source>
</evidence>
<dbReference type="RefSeq" id="WP_261189775.1">
    <property type="nucleotide sequence ID" value="NZ_JAXBLV010000182.1"/>
</dbReference>